<proteinExistence type="inferred from homology"/>
<keyword evidence="13" id="KW-0812">Transmembrane</keyword>
<reference evidence="14 15" key="1">
    <citation type="journal article" date="2022" name="Gigascience">
        <title>A chromosome-level genome assembly and annotation of the desert horned lizard, Phrynosoma platyrhinos, provides insight into chromosomal rearrangements among reptiles.</title>
        <authorList>
            <person name="Koochekian N."/>
            <person name="Ascanio A."/>
            <person name="Farleigh K."/>
            <person name="Card D.C."/>
            <person name="Schield D.R."/>
            <person name="Castoe T.A."/>
            <person name="Jezkova T."/>
        </authorList>
    </citation>
    <scope>NUCLEOTIDE SEQUENCE [LARGE SCALE GENOMIC DNA]</scope>
    <source>
        <strain evidence="14">NK-2021</strain>
    </source>
</reference>
<keyword evidence="9 11" id="KW-0503">Monooxygenase</keyword>
<evidence type="ECO:0000256" key="3">
    <source>
        <dbReference type="ARBA" id="ARBA00022617"/>
    </source>
</evidence>
<comment type="function">
    <text evidence="12">Cytochromes P450 are a group of heme-thiolate monooxygenases. They oxidize a variety of structurally unrelated compounds, including steroids, fatty acids, and xenobiotics.</text>
</comment>
<dbReference type="InterPro" id="IPR002401">
    <property type="entry name" value="Cyt_P450_E_grp-I"/>
</dbReference>
<evidence type="ECO:0000256" key="10">
    <source>
        <dbReference type="ARBA" id="ARBA00023136"/>
    </source>
</evidence>
<keyword evidence="8 11" id="KW-0408">Iron</keyword>
<keyword evidence="15" id="KW-1185">Reference proteome</keyword>
<comment type="cofactor">
    <cofactor evidence="1 12">
        <name>heme</name>
        <dbReference type="ChEBI" id="CHEBI:30413"/>
    </cofactor>
</comment>
<keyword evidence="4 11" id="KW-0479">Metal-binding</keyword>
<comment type="similarity">
    <text evidence="2 11">Belongs to the cytochrome P450 family.</text>
</comment>
<evidence type="ECO:0000256" key="4">
    <source>
        <dbReference type="ARBA" id="ARBA00022723"/>
    </source>
</evidence>
<evidence type="ECO:0000313" key="15">
    <source>
        <dbReference type="Proteomes" id="UP000826234"/>
    </source>
</evidence>
<evidence type="ECO:0000256" key="5">
    <source>
        <dbReference type="ARBA" id="ARBA00022824"/>
    </source>
</evidence>
<evidence type="ECO:0000313" key="14">
    <source>
        <dbReference type="EMBL" id="KAH0619885.1"/>
    </source>
</evidence>
<dbReference type="SUPFAM" id="SSF48264">
    <property type="entry name" value="Cytochrome P450"/>
    <property type="match status" value="1"/>
</dbReference>
<dbReference type="Pfam" id="PF00067">
    <property type="entry name" value="p450"/>
    <property type="match status" value="1"/>
</dbReference>
<dbReference type="PRINTS" id="PR01683">
    <property type="entry name" value="EP450ICYP1A"/>
</dbReference>
<dbReference type="EMBL" id="JAIPUX010003439">
    <property type="protein sequence ID" value="KAH0619885.1"/>
    <property type="molecule type" value="Genomic_DNA"/>
</dbReference>
<keyword evidence="7 11" id="KW-0560">Oxidoreductase</keyword>
<keyword evidence="5 12" id="KW-0256">Endoplasmic reticulum</keyword>
<evidence type="ECO:0000256" key="13">
    <source>
        <dbReference type="SAM" id="Phobius"/>
    </source>
</evidence>
<dbReference type="InterPro" id="IPR001128">
    <property type="entry name" value="Cyt_P450"/>
</dbReference>
<organism evidence="14 15">
    <name type="scientific">Phrynosoma platyrhinos</name>
    <name type="common">Desert horned lizard</name>
    <dbReference type="NCBI Taxonomy" id="52577"/>
    <lineage>
        <taxon>Eukaryota</taxon>
        <taxon>Metazoa</taxon>
        <taxon>Chordata</taxon>
        <taxon>Craniata</taxon>
        <taxon>Vertebrata</taxon>
        <taxon>Euteleostomi</taxon>
        <taxon>Lepidosauria</taxon>
        <taxon>Squamata</taxon>
        <taxon>Bifurcata</taxon>
        <taxon>Unidentata</taxon>
        <taxon>Episquamata</taxon>
        <taxon>Toxicofera</taxon>
        <taxon>Iguania</taxon>
        <taxon>Phrynosomatidae</taxon>
        <taxon>Phrynosomatinae</taxon>
        <taxon>Phrynosoma</taxon>
    </lineage>
</organism>
<dbReference type="InterPro" id="IPR008066">
    <property type="entry name" value="Cyt_P450_E_grp-I_CYP1"/>
</dbReference>
<dbReference type="PANTHER" id="PTHR24289:SF21">
    <property type="entry name" value="CYTOCHROME P450 1A"/>
    <property type="match status" value="1"/>
</dbReference>
<gene>
    <name evidence="14" type="ORF">JD844_014271</name>
</gene>
<dbReference type="PANTHER" id="PTHR24289">
    <property type="entry name" value="STEROID 17-ALPHA-HYDROXYLASE/17,20 LYASE"/>
    <property type="match status" value="1"/>
</dbReference>
<comment type="caution">
    <text evidence="14">The sequence shown here is derived from an EMBL/GenBank/DDBJ whole genome shotgun (WGS) entry which is preliminary data.</text>
</comment>
<keyword evidence="3 11" id="KW-0349">Heme</keyword>
<dbReference type="InterPro" id="IPR036396">
    <property type="entry name" value="Cyt_P450_sf"/>
</dbReference>
<dbReference type="InterPro" id="IPR017972">
    <property type="entry name" value="Cyt_P450_CS"/>
</dbReference>
<evidence type="ECO:0000256" key="8">
    <source>
        <dbReference type="ARBA" id="ARBA00023004"/>
    </source>
</evidence>
<accession>A0ABQ7SRB8</accession>
<name>A0ABQ7SRB8_PHRPL</name>
<evidence type="ECO:0000256" key="7">
    <source>
        <dbReference type="ARBA" id="ARBA00023002"/>
    </source>
</evidence>
<dbReference type="PROSITE" id="PS00086">
    <property type="entry name" value="CYTOCHROME_P450"/>
    <property type="match status" value="1"/>
</dbReference>
<dbReference type="Gene3D" id="1.10.630.10">
    <property type="entry name" value="Cytochrome P450"/>
    <property type="match status" value="2"/>
</dbReference>
<dbReference type="PRINTS" id="PR00463">
    <property type="entry name" value="EP450I"/>
</dbReference>
<evidence type="ECO:0000256" key="1">
    <source>
        <dbReference type="ARBA" id="ARBA00001971"/>
    </source>
</evidence>
<comment type="subcellular location">
    <subcellularLocation>
        <location evidence="12">Endoplasmic reticulum membrane</location>
        <topology evidence="12">Peripheral membrane protein</topology>
    </subcellularLocation>
    <subcellularLocation>
        <location evidence="12">Microsome membrane</location>
        <topology evidence="12">Peripheral membrane protein</topology>
    </subcellularLocation>
</comment>
<keyword evidence="6 12" id="KW-0492">Microsome</keyword>
<evidence type="ECO:0000256" key="12">
    <source>
        <dbReference type="RuleBase" id="RU368045"/>
    </source>
</evidence>
<keyword evidence="10 13" id="KW-0472">Membrane</keyword>
<feature type="transmembrane region" description="Helical" evidence="13">
    <location>
        <begin position="20"/>
        <end position="38"/>
    </location>
</feature>
<keyword evidence="13" id="KW-1133">Transmembrane helix</keyword>
<protein>
    <recommendedName>
        <fullName evidence="12">Cytochrome P450 1A</fullName>
        <ecNumber evidence="12">1.14.14.1</ecNumber>
    </recommendedName>
</protein>
<evidence type="ECO:0000256" key="11">
    <source>
        <dbReference type="RuleBase" id="RU000461"/>
    </source>
</evidence>
<evidence type="ECO:0000256" key="6">
    <source>
        <dbReference type="ARBA" id="ARBA00022848"/>
    </source>
</evidence>
<evidence type="ECO:0000256" key="2">
    <source>
        <dbReference type="ARBA" id="ARBA00010617"/>
    </source>
</evidence>
<dbReference type="Proteomes" id="UP000826234">
    <property type="component" value="Unassembled WGS sequence"/>
</dbReference>
<sequence>MPVLEMSPLEGLGMITATEAFIATAVFLSLFIMIKSFWNQIPKGLKKIPGPVGYPLIGNILEMGKNPHLSLTKMSQKYGDVMMIHIGTTPVLVLSGLETIRQALVKQGTEFVGRPDLYSFRFIVNGQSLAFGHDSGEVWRVRRKMAQNALKSFAASPSPISSSTYLIEEYVSQEADYLIKKLQEVTLEKKSLDPFRYIVVSVANVMCGMCFGKRYSHDSKEFLKIVNESEKFVEGAASGNLVDFIPLLQYLPINKTKIFIEFNKIFDAFLLRHVKEHYESFSKDNIRDITDSFIEQSQGKVHISSESIVNLVNDLFGAERFLTADGKDIDKEESEKVLTFGMGKRRCIGEQIARWEVSLFLTTLLQELEFSVLEGVEVDMAPIYSLSMKHKRCPHFQVKQRSLKSTGQ</sequence>
<dbReference type="EC" id="1.14.14.1" evidence="12"/>
<evidence type="ECO:0000256" key="9">
    <source>
        <dbReference type="ARBA" id="ARBA00023033"/>
    </source>
</evidence>